<dbReference type="EMBL" id="AGSI01000027">
    <property type="protein sequence ID" value="EIE18111.1"/>
    <property type="molecule type" value="Genomic_DNA"/>
</dbReference>
<gene>
    <name evidence="2" type="ORF">COCSUDRAFT_49414</name>
</gene>
<evidence type="ECO:0008006" key="4">
    <source>
        <dbReference type="Google" id="ProtNLM"/>
    </source>
</evidence>
<evidence type="ECO:0000313" key="3">
    <source>
        <dbReference type="Proteomes" id="UP000007264"/>
    </source>
</evidence>
<sequence>MLYVRGVVLAAVLLTVADAKNLHVISSAPGLARDKHSNWVVITTINYPTDTVKRLAKAPGWRVVVVADQKTPRDWQLYNVDILDLEKQKELDYKVLALLPYNHYGRKNLGYLWAIQHGATQVYETDDDNELKLDEPPALSGLSYYVYDASGVEVCNPYAFFGQPQIWPRGYPLEHIKGAPSCTNFTRQPAQPLILQGLADMDPDVDAIYRLTQPLGIAFDSNVPLVVFPHGVMAPFNSQNTLFARDALWGLLIPVTTTFRVCDIWRGYWVQRLLWEIDGNLAFGPPTVNQFRNPHNLLHDMAEEADLYAKAGDLVKLLSSWRGASVKKLPDLIGDLAQIMADSGFWEQDLKAVGYRFPKRQKRRPAEPASVEVARAHTPASWRRYDAIILVVNFNKAYDGMLKVLELLREAYQPIFSRIIFTGGTRPSEFPGEERWVECDGSGGSMMQSCLANVMQEVEAPHGGGYLMLGDDVIISHCQLAAFDPKKVWFQRAVEAKKENLRSFVDDMAALGNGGTWAFSHDQINAVHRVFRRFMTGPLQNRFGKQISQKLGEDLEEAHFGGDNTDVFYIPTHLSADFQLAAAAFAHESMLAEIAIPAILGIITEGPHEFQVFKPLYYWNEARHSVMREPSRFLVQDGLAGRAFMLHPFKLSGADAAKAFWQWWEALSCSDGEPLLDGNWEGTVGVGAGPNGIVDQDENHMYINMYAR</sequence>
<dbReference type="Proteomes" id="UP000007264">
    <property type="component" value="Unassembled WGS sequence"/>
</dbReference>
<comment type="caution">
    <text evidence="2">The sequence shown here is derived from an EMBL/GenBank/DDBJ whole genome shotgun (WGS) entry which is preliminary data.</text>
</comment>
<dbReference type="PANTHER" id="PTHR31362">
    <property type="entry name" value="GLYCOSYLTRANSFERASE STELLO1-RELATED"/>
    <property type="match status" value="1"/>
</dbReference>
<dbReference type="STRING" id="574566.I0YI92"/>
<dbReference type="eggNOG" id="ENOG502QTAG">
    <property type="taxonomic scope" value="Eukaryota"/>
</dbReference>
<dbReference type="AlphaFoldDB" id="I0YI92"/>
<keyword evidence="3" id="KW-1185">Reference proteome</keyword>
<feature type="signal peptide" evidence="1">
    <location>
        <begin position="1"/>
        <end position="19"/>
    </location>
</feature>
<dbReference type="RefSeq" id="XP_005642655.1">
    <property type="nucleotide sequence ID" value="XM_005642598.1"/>
</dbReference>
<organism evidence="2 3">
    <name type="scientific">Coccomyxa subellipsoidea (strain C-169)</name>
    <name type="common">Green microalga</name>
    <dbReference type="NCBI Taxonomy" id="574566"/>
    <lineage>
        <taxon>Eukaryota</taxon>
        <taxon>Viridiplantae</taxon>
        <taxon>Chlorophyta</taxon>
        <taxon>core chlorophytes</taxon>
        <taxon>Trebouxiophyceae</taxon>
        <taxon>Trebouxiophyceae incertae sedis</taxon>
        <taxon>Coccomyxaceae</taxon>
        <taxon>Coccomyxa</taxon>
        <taxon>Coccomyxa subellipsoidea</taxon>
    </lineage>
</organism>
<reference evidence="2 3" key="1">
    <citation type="journal article" date="2012" name="Genome Biol.">
        <title>The genome of the polar eukaryotic microalga coccomyxa subellipsoidea reveals traits of cold adaptation.</title>
        <authorList>
            <person name="Blanc G."/>
            <person name="Agarkova I."/>
            <person name="Grimwood J."/>
            <person name="Kuo A."/>
            <person name="Brueggeman A."/>
            <person name="Dunigan D."/>
            <person name="Gurnon J."/>
            <person name="Ladunga I."/>
            <person name="Lindquist E."/>
            <person name="Lucas S."/>
            <person name="Pangilinan J."/>
            <person name="Proschold T."/>
            <person name="Salamov A."/>
            <person name="Schmutz J."/>
            <person name="Weeks D."/>
            <person name="Yamada T."/>
            <person name="Claverie J.M."/>
            <person name="Grigoriev I."/>
            <person name="Van Etten J."/>
            <person name="Lomsadze A."/>
            <person name="Borodovsky M."/>
        </authorList>
    </citation>
    <scope>NUCLEOTIDE SEQUENCE [LARGE SCALE GENOMIC DNA]</scope>
    <source>
        <strain evidence="2 3">C-169</strain>
    </source>
</reference>
<protein>
    <recommendedName>
        <fullName evidence="4">Nucleotide-diphospho-sugar transferase domain-containing protein</fullName>
    </recommendedName>
</protein>
<dbReference type="GeneID" id="17036067"/>
<dbReference type="KEGG" id="csl:COCSUDRAFT_49414"/>
<dbReference type="OrthoDB" id="529438at2759"/>
<dbReference type="PANTHER" id="PTHR31362:SF0">
    <property type="entry name" value="EXOSTOSIN DOMAIN-CONTAINING PROTEIN-RELATED"/>
    <property type="match status" value="1"/>
</dbReference>
<evidence type="ECO:0000313" key="2">
    <source>
        <dbReference type="EMBL" id="EIE18111.1"/>
    </source>
</evidence>
<dbReference type="Pfam" id="PF03385">
    <property type="entry name" value="STELLO"/>
    <property type="match status" value="1"/>
</dbReference>
<dbReference type="InterPro" id="IPR005049">
    <property type="entry name" value="STL-like"/>
</dbReference>
<name>I0YI92_COCSC</name>
<feature type="chain" id="PRO_5003636237" description="Nucleotide-diphospho-sugar transferase domain-containing protein" evidence="1">
    <location>
        <begin position="20"/>
        <end position="708"/>
    </location>
</feature>
<keyword evidence="1" id="KW-0732">Signal</keyword>
<proteinExistence type="predicted"/>
<accession>I0YI92</accession>
<evidence type="ECO:0000256" key="1">
    <source>
        <dbReference type="SAM" id="SignalP"/>
    </source>
</evidence>